<dbReference type="InterPro" id="IPR001789">
    <property type="entry name" value="Sig_transdc_resp-reg_receiver"/>
</dbReference>
<feature type="modified residue" description="4-aspartylphosphate" evidence="1">
    <location>
        <position position="54"/>
    </location>
</feature>
<dbReference type="InterPro" id="IPR046947">
    <property type="entry name" value="LytR-like"/>
</dbReference>
<dbReference type="PANTHER" id="PTHR37299">
    <property type="entry name" value="TRANSCRIPTIONAL REGULATOR-RELATED"/>
    <property type="match status" value="1"/>
</dbReference>
<dbReference type="SMART" id="SM00448">
    <property type="entry name" value="REC"/>
    <property type="match status" value="1"/>
</dbReference>
<dbReference type="OrthoDB" id="2168082at2"/>
<keyword evidence="1" id="KW-0597">Phosphoprotein</keyword>
<evidence type="ECO:0000256" key="1">
    <source>
        <dbReference type="PROSITE-ProRule" id="PRU00169"/>
    </source>
</evidence>
<proteinExistence type="predicted"/>
<dbReference type="Pfam" id="PF00072">
    <property type="entry name" value="Response_reg"/>
    <property type="match status" value="1"/>
</dbReference>
<dbReference type="SUPFAM" id="SSF52172">
    <property type="entry name" value="CheY-like"/>
    <property type="match status" value="1"/>
</dbReference>
<evidence type="ECO:0000259" key="2">
    <source>
        <dbReference type="PROSITE" id="PS50110"/>
    </source>
</evidence>
<gene>
    <name evidence="3" type="ORF">JCM19300_2333</name>
</gene>
<dbReference type="InterPro" id="IPR007492">
    <property type="entry name" value="LytTR_DNA-bd_dom"/>
</dbReference>
<evidence type="ECO:0000313" key="3">
    <source>
        <dbReference type="EMBL" id="GAL64180.1"/>
    </source>
</evidence>
<sequence>MEVVIIEDEDLAAESLEKLLLKSEHKLTIKKRLESVAQSIEWFKSNSCDLILSDIHLGDGESFEIFETLKITTPIIFTTAFDKYAIQSFQFFAIDYLLKPYDKHKLDKALGKYVDYTATPTADYGQIEHLLAHLKGVTDSKIEQERFLVYRGDKLLSITHKEIAYFMAENKSLFLYTTTGESYLYDDTILNLELKLSKKDFFKINRKFIVRHNAIKTIVKYSQNRLKIELEPSPNIKDFIFISSKNVNAFKAWLNK</sequence>
<dbReference type="Proteomes" id="UP000029644">
    <property type="component" value="Unassembled WGS sequence"/>
</dbReference>
<dbReference type="RefSeq" id="WP_042505952.1">
    <property type="nucleotide sequence ID" value="NZ_BBNQ01000016.1"/>
</dbReference>
<dbReference type="EMBL" id="BBNQ01000016">
    <property type="protein sequence ID" value="GAL64180.1"/>
    <property type="molecule type" value="Genomic_DNA"/>
</dbReference>
<dbReference type="Gene3D" id="2.40.50.1020">
    <property type="entry name" value="LytTr DNA-binding domain"/>
    <property type="match status" value="1"/>
</dbReference>
<dbReference type="InterPro" id="IPR011006">
    <property type="entry name" value="CheY-like_superfamily"/>
</dbReference>
<feature type="domain" description="Response regulatory" evidence="2">
    <location>
        <begin position="2"/>
        <end position="114"/>
    </location>
</feature>
<comment type="caution">
    <text evidence="3">The sequence shown here is derived from an EMBL/GenBank/DDBJ whole genome shotgun (WGS) entry which is preliminary data.</text>
</comment>
<name>A0A090VHC8_9FLAO</name>
<dbReference type="SMART" id="SM00850">
    <property type="entry name" value="LytTR"/>
    <property type="match status" value="1"/>
</dbReference>
<dbReference type="PROSITE" id="PS50110">
    <property type="entry name" value="RESPONSE_REGULATORY"/>
    <property type="match status" value="1"/>
</dbReference>
<dbReference type="AlphaFoldDB" id="A0A090VHC8"/>
<dbReference type="GO" id="GO:0003677">
    <property type="term" value="F:DNA binding"/>
    <property type="evidence" value="ECO:0007669"/>
    <property type="project" value="InterPro"/>
</dbReference>
<dbReference type="PANTHER" id="PTHR37299:SF1">
    <property type="entry name" value="STAGE 0 SPORULATION PROTEIN A HOMOLOG"/>
    <property type="match status" value="1"/>
</dbReference>
<dbReference type="Gene3D" id="3.40.50.2300">
    <property type="match status" value="1"/>
</dbReference>
<dbReference type="GO" id="GO:0000156">
    <property type="term" value="F:phosphorelay response regulator activity"/>
    <property type="evidence" value="ECO:0007669"/>
    <property type="project" value="InterPro"/>
</dbReference>
<accession>A0A090VHC8</accession>
<reference evidence="3 4" key="1">
    <citation type="journal article" date="2014" name="Genome Announc.">
        <title>Draft Genome Sequences of Marine Flavobacterium Algibacter lectus Strains SS8 and NR4.</title>
        <authorList>
            <person name="Takatani N."/>
            <person name="Nakanishi M."/>
            <person name="Meirelles P."/>
            <person name="Mino S."/>
            <person name="Suda W."/>
            <person name="Oshima K."/>
            <person name="Hattori M."/>
            <person name="Ohkuma M."/>
            <person name="Hosokawa M."/>
            <person name="Miyashita K."/>
            <person name="Thompson F.L."/>
            <person name="Niwa A."/>
            <person name="Sawabe T."/>
            <person name="Sawabe T."/>
        </authorList>
    </citation>
    <scope>NUCLEOTIDE SEQUENCE [LARGE SCALE GENOMIC DNA]</scope>
    <source>
        <strain evidence="3 4">JCM 19300</strain>
    </source>
</reference>
<organism evidence="3 4">
    <name type="scientific">Algibacter lectus</name>
    <dbReference type="NCBI Taxonomy" id="221126"/>
    <lineage>
        <taxon>Bacteria</taxon>
        <taxon>Pseudomonadati</taxon>
        <taxon>Bacteroidota</taxon>
        <taxon>Flavobacteriia</taxon>
        <taxon>Flavobacteriales</taxon>
        <taxon>Flavobacteriaceae</taxon>
        <taxon>Algibacter</taxon>
    </lineage>
</organism>
<dbReference type="Pfam" id="PF04397">
    <property type="entry name" value="LytTR"/>
    <property type="match status" value="1"/>
</dbReference>
<protein>
    <submittedName>
        <fullName evidence="3">Two-component system response regulator</fullName>
    </submittedName>
</protein>
<evidence type="ECO:0000313" key="4">
    <source>
        <dbReference type="Proteomes" id="UP000029644"/>
    </source>
</evidence>